<evidence type="ECO:0000313" key="1">
    <source>
        <dbReference type="EMBL" id="KIZ39059.1"/>
    </source>
</evidence>
<accession>A0A0D7EDZ0</accession>
<proteinExistence type="predicted"/>
<dbReference type="EMBL" id="JXXE01000467">
    <property type="protein sequence ID" value="KIZ39059.1"/>
    <property type="molecule type" value="Genomic_DNA"/>
</dbReference>
<organism evidence="1 2">
    <name type="scientific">Rhodopseudomonas palustris</name>
    <dbReference type="NCBI Taxonomy" id="1076"/>
    <lineage>
        <taxon>Bacteria</taxon>
        <taxon>Pseudomonadati</taxon>
        <taxon>Pseudomonadota</taxon>
        <taxon>Alphaproteobacteria</taxon>
        <taxon>Hyphomicrobiales</taxon>
        <taxon>Nitrobacteraceae</taxon>
        <taxon>Rhodopseudomonas</taxon>
    </lineage>
</organism>
<evidence type="ECO:0000313" key="2">
    <source>
        <dbReference type="Proteomes" id="UP000032515"/>
    </source>
</evidence>
<name>A0A0D7EDZ0_RHOPL</name>
<dbReference type="PATRIC" id="fig|1076.23.peg.5072"/>
<reference evidence="1 2" key="1">
    <citation type="submission" date="2014-11" db="EMBL/GenBank/DDBJ databases">
        <title>Genomics and ecophysiology of heterotrophic nitrogen fixing bacteria isolated from estuarine surface water.</title>
        <authorList>
            <person name="Bentzon-Tilia M."/>
            <person name="Severin I."/>
            <person name="Hansen L.H."/>
            <person name="Riemann L."/>
        </authorList>
    </citation>
    <scope>NUCLEOTIDE SEQUENCE [LARGE SCALE GENOMIC DNA]</scope>
    <source>
        <strain evidence="1 2">BAL398</strain>
    </source>
</reference>
<sequence>MRPDASFGPPKVNSRPTWRDGAADEALIIIAGDMFAAGFDTRAIAARLITSEAAVEAALHRARERQRIGA</sequence>
<gene>
    <name evidence="1" type="ORF">OO17_21615</name>
</gene>
<dbReference type="Proteomes" id="UP000032515">
    <property type="component" value="Unassembled WGS sequence"/>
</dbReference>
<comment type="caution">
    <text evidence="1">The sequence shown here is derived from an EMBL/GenBank/DDBJ whole genome shotgun (WGS) entry which is preliminary data.</text>
</comment>
<protein>
    <submittedName>
        <fullName evidence="1">Uncharacterized protein</fullName>
    </submittedName>
</protein>
<dbReference type="AlphaFoldDB" id="A0A0D7EDZ0"/>